<dbReference type="Pfam" id="PF25137">
    <property type="entry name" value="ADH_Fe_C"/>
    <property type="match status" value="1"/>
</dbReference>
<keyword evidence="1" id="KW-0560">Oxidoreductase</keyword>
<name>A0A2L2XE87_9FIRM</name>
<dbReference type="InterPro" id="IPR056798">
    <property type="entry name" value="ADH_Fe_C"/>
</dbReference>
<accession>A0A2L2XE87</accession>
<protein>
    <submittedName>
        <fullName evidence="4">Alcohol dehydrogenase</fullName>
    </submittedName>
</protein>
<dbReference type="InterPro" id="IPR001670">
    <property type="entry name" value="ADH_Fe/GldA"/>
</dbReference>
<proteinExistence type="predicted"/>
<dbReference type="InterPro" id="IPR039697">
    <property type="entry name" value="Alcohol_dehydrogenase_Fe"/>
</dbReference>
<reference evidence="5" key="1">
    <citation type="submission" date="2018-02" db="EMBL/GenBank/DDBJ databases">
        <title>Genome sequence of Desulfocucumis palustris strain NAW-5.</title>
        <authorList>
            <person name="Watanabe M."/>
            <person name="Kojima H."/>
            <person name="Fukui M."/>
        </authorList>
    </citation>
    <scope>NUCLEOTIDE SEQUENCE [LARGE SCALE GENOMIC DNA]</scope>
    <source>
        <strain evidence="5">NAW-5</strain>
    </source>
</reference>
<dbReference type="Pfam" id="PF00465">
    <property type="entry name" value="Fe-ADH"/>
    <property type="match status" value="1"/>
</dbReference>
<evidence type="ECO:0000259" key="2">
    <source>
        <dbReference type="Pfam" id="PF00465"/>
    </source>
</evidence>
<gene>
    <name evidence="4" type="ORF">DCCM_3667</name>
</gene>
<sequence>MGAPKYFAWDYHTSVEVGSGCRTFAAQRFTEMGCRRVALITDKGLAEAGIVDQIKDIFEVQGSPALAGVYDRIEPDAVSRVINDCARWYRETAADGILALGGGSVLDSAKGVKLLLGMKATDIKELIPGNLGPYLKPLGKPLGIPHVAIPTTAGTGSEVSPIAVIYNEELRIKANILHPYIPADVALLDPDLTLGLSPKMTADTGFDALCHAVEGLASPGANCMIDALGFQSVSLILKNLPAAVRDGNNLEARSKMLVASNMAIMSFAMSGLFFPVHNIAHAVGGQLRISHGEANAVLLPVVLKEFSRYYIPRAEELARAFGVYKEGAPPESLLVEVVEAVRELQQKCGVKPVFDTKITGMGLENLFWAVKFDPAGIFYPLPDDIIKSCLGSCFEKQ</sequence>
<dbReference type="SUPFAM" id="SSF56796">
    <property type="entry name" value="Dehydroquinate synthase-like"/>
    <property type="match status" value="1"/>
</dbReference>
<evidence type="ECO:0000256" key="1">
    <source>
        <dbReference type="ARBA" id="ARBA00023002"/>
    </source>
</evidence>
<evidence type="ECO:0000313" key="5">
    <source>
        <dbReference type="Proteomes" id="UP000239549"/>
    </source>
</evidence>
<feature type="domain" description="Fe-containing alcohol dehydrogenase-like C-terminal" evidence="3">
    <location>
        <begin position="201"/>
        <end position="352"/>
    </location>
</feature>
<dbReference type="OrthoDB" id="9804734at2"/>
<dbReference type="GO" id="GO:0046872">
    <property type="term" value="F:metal ion binding"/>
    <property type="evidence" value="ECO:0007669"/>
    <property type="project" value="InterPro"/>
</dbReference>
<organism evidence="4 5">
    <name type="scientific">Desulfocucumis palustris</name>
    <dbReference type="NCBI Taxonomy" id="1898651"/>
    <lineage>
        <taxon>Bacteria</taxon>
        <taxon>Bacillati</taxon>
        <taxon>Bacillota</taxon>
        <taxon>Clostridia</taxon>
        <taxon>Eubacteriales</taxon>
        <taxon>Desulfocucumaceae</taxon>
        <taxon>Desulfocucumis</taxon>
    </lineage>
</organism>
<dbReference type="RefSeq" id="WP_104372775.1">
    <property type="nucleotide sequence ID" value="NZ_BFAV01000141.1"/>
</dbReference>
<dbReference type="FunFam" id="3.40.50.1970:FF:000003">
    <property type="entry name" value="Alcohol dehydrogenase, iron-containing"/>
    <property type="match status" value="1"/>
</dbReference>
<dbReference type="CDD" id="cd14863">
    <property type="entry name" value="Fe-ADH-like"/>
    <property type="match status" value="1"/>
</dbReference>
<dbReference type="AlphaFoldDB" id="A0A2L2XE87"/>
<dbReference type="EMBL" id="BFAV01000141">
    <property type="protein sequence ID" value="GBF34548.1"/>
    <property type="molecule type" value="Genomic_DNA"/>
</dbReference>
<keyword evidence="5" id="KW-1185">Reference proteome</keyword>
<dbReference type="GO" id="GO:0004022">
    <property type="term" value="F:alcohol dehydrogenase (NAD+) activity"/>
    <property type="evidence" value="ECO:0007669"/>
    <property type="project" value="TreeGrafter"/>
</dbReference>
<evidence type="ECO:0000259" key="3">
    <source>
        <dbReference type="Pfam" id="PF25137"/>
    </source>
</evidence>
<dbReference type="Gene3D" id="3.40.50.1970">
    <property type="match status" value="1"/>
</dbReference>
<evidence type="ECO:0000313" key="4">
    <source>
        <dbReference type="EMBL" id="GBF34548.1"/>
    </source>
</evidence>
<dbReference type="Gene3D" id="1.20.1090.10">
    <property type="entry name" value="Dehydroquinate synthase-like - alpha domain"/>
    <property type="match status" value="1"/>
</dbReference>
<feature type="domain" description="Alcohol dehydrogenase iron-type/glycerol dehydrogenase GldA" evidence="2">
    <location>
        <begin position="14"/>
        <end position="190"/>
    </location>
</feature>
<dbReference type="Proteomes" id="UP000239549">
    <property type="component" value="Unassembled WGS sequence"/>
</dbReference>
<comment type="caution">
    <text evidence="4">The sequence shown here is derived from an EMBL/GenBank/DDBJ whole genome shotgun (WGS) entry which is preliminary data.</text>
</comment>
<dbReference type="PANTHER" id="PTHR11496">
    <property type="entry name" value="ALCOHOL DEHYDROGENASE"/>
    <property type="match status" value="1"/>
</dbReference>
<dbReference type="PANTHER" id="PTHR11496:SF83">
    <property type="entry name" value="HYDROXYACID-OXOACID TRANSHYDROGENASE, MITOCHONDRIAL"/>
    <property type="match status" value="1"/>
</dbReference>